<comment type="catalytic activity">
    <reaction evidence="6">
        <text>[protein]-dithiol + NAD(+) = [protein]-disulfide + NADH + H(+)</text>
        <dbReference type="Rhea" id="RHEA:18749"/>
        <dbReference type="Rhea" id="RHEA-COMP:10593"/>
        <dbReference type="Rhea" id="RHEA-COMP:10594"/>
        <dbReference type="ChEBI" id="CHEBI:15378"/>
        <dbReference type="ChEBI" id="CHEBI:29950"/>
        <dbReference type="ChEBI" id="CHEBI:50058"/>
        <dbReference type="ChEBI" id="CHEBI:57540"/>
        <dbReference type="ChEBI" id="CHEBI:57945"/>
        <dbReference type="EC" id="1.8.1.8"/>
    </reaction>
</comment>
<feature type="domain" description="Thioredoxin" evidence="8">
    <location>
        <begin position="178"/>
        <end position="327"/>
    </location>
</feature>
<comment type="similarity">
    <text evidence="5">Belongs to the nucleoredoxin family.</text>
</comment>
<dbReference type="PANTHER" id="PTHR13871">
    <property type="entry name" value="THIOREDOXIN"/>
    <property type="match status" value="1"/>
</dbReference>
<dbReference type="CDD" id="cd03009">
    <property type="entry name" value="TryX_like_TryX_NRX"/>
    <property type="match status" value="2"/>
</dbReference>
<protein>
    <recommendedName>
        <fullName evidence="1">protein-disulfide reductase</fullName>
        <ecNumber evidence="1">1.8.1.8</ecNumber>
    </recommendedName>
</protein>
<evidence type="ECO:0000256" key="4">
    <source>
        <dbReference type="ARBA" id="ARBA00023027"/>
    </source>
</evidence>
<reference evidence="9" key="2">
    <citation type="submission" date="2020-07" db="EMBL/GenBank/DDBJ databases">
        <authorList>
            <person name="Vera ALvarez R."/>
            <person name="Arias-Moreno D.M."/>
            <person name="Jimenez-Jacinto V."/>
            <person name="Jimenez-Bremont J.F."/>
            <person name="Swaminathan K."/>
            <person name="Moose S.P."/>
            <person name="Guerrero-Gonzalez M.L."/>
            <person name="Marino-Ramirez L."/>
            <person name="Landsman D."/>
            <person name="Rodriguez-Kessler M."/>
            <person name="Delgado-Sanchez P."/>
        </authorList>
    </citation>
    <scope>NUCLEOTIDE SEQUENCE</scope>
    <source>
        <tissue evidence="9">Cladode</tissue>
    </source>
</reference>
<evidence type="ECO:0000256" key="2">
    <source>
        <dbReference type="ARBA" id="ARBA00022737"/>
    </source>
</evidence>
<organism evidence="9">
    <name type="scientific">Opuntia streptacantha</name>
    <name type="common">Prickly pear cactus</name>
    <name type="synonym">Opuntia cardona</name>
    <dbReference type="NCBI Taxonomy" id="393608"/>
    <lineage>
        <taxon>Eukaryota</taxon>
        <taxon>Viridiplantae</taxon>
        <taxon>Streptophyta</taxon>
        <taxon>Embryophyta</taxon>
        <taxon>Tracheophyta</taxon>
        <taxon>Spermatophyta</taxon>
        <taxon>Magnoliopsida</taxon>
        <taxon>eudicotyledons</taxon>
        <taxon>Gunneridae</taxon>
        <taxon>Pentapetalae</taxon>
        <taxon>Caryophyllales</taxon>
        <taxon>Cactineae</taxon>
        <taxon>Cactaceae</taxon>
        <taxon>Opuntioideae</taxon>
        <taxon>Opuntia</taxon>
    </lineage>
</organism>
<evidence type="ECO:0000256" key="1">
    <source>
        <dbReference type="ARBA" id="ARBA00012612"/>
    </source>
</evidence>
<dbReference type="PROSITE" id="PS51352">
    <property type="entry name" value="THIOREDOXIN_2"/>
    <property type="match status" value="3"/>
</dbReference>
<dbReference type="AlphaFoldDB" id="A0A7C9E1T3"/>
<evidence type="ECO:0000256" key="3">
    <source>
        <dbReference type="ARBA" id="ARBA00023002"/>
    </source>
</evidence>
<keyword evidence="4" id="KW-0520">NAD</keyword>
<dbReference type="InterPro" id="IPR036249">
    <property type="entry name" value="Thioredoxin-like_sf"/>
</dbReference>
<dbReference type="InterPro" id="IPR017937">
    <property type="entry name" value="Thioredoxin_CS"/>
</dbReference>
<dbReference type="InterPro" id="IPR046349">
    <property type="entry name" value="C1-like_sf"/>
</dbReference>
<dbReference type="EC" id="1.8.1.8" evidence="1"/>
<dbReference type="PROSITE" id="PS00194">
    <property type="entry name" value="THIOREDOXIN_1"/>
    <property type="match status" value="1"/>
</dbReference>
<dbReference type="InterPro" id="IPR013766">
    <property type="entry name" value="Thioredoxin_domain"/>
</dbReference>
<reference evidence="9" key="1">
    <citation type="journal article" date="2013" name="J. Plant Res.">
        <title>Effect of fungi and light on seed germination of three Opuntia species from semiarid lands of central Mexico.</title>
        <authorList>
            <person name="Delgado-Sanchez P."/>
            <person name="Jimenez-Bremont J.F."/>
            <person name="Guerrero-Gonzalez Mde L."/>
            <person name="Flores J."/>
        </authorList>
    </citation>
    <scope>NUCLEOTIDE SEQUENCE</scope>
    <source>
        <tissue evidence="9">Cladode</tissue>
    </source>
</reference>
<dbReference type="InterPro" id="IPR012336">
    <property type="entry name" value="Thioredoxin-like_fold"/>
</dbReference>
<proteinExistence type="inferred from homology"/>
<sequence length="577" mass="65949">MAEDEAAEAELSMTFDLHSILTSSGRDFLVRSNGDLVSVDTLKGRKVGLYFSASWCGLCRRFTPTLIEAYNELSAQGKDFQIIFVSADEDEESFDKYFSKMPWLAIPFSDSDTRDKLEDVFDVKGIPQLVVLDENGRVLTDDGVEIIRDFEADAYPFTSERIKELKEQQATARQEQTLKSILVSPSRDFVLLADGKKVPVSQLEGKTVGLYFSLTSYRSCVDFTPVLMEVYEKLKAEGNNFEIVLIPLDEDEESFKLAFGNMPWYSLPFKDKSCVKLARYFDLSDLPTLVIIGPDGKTLHPNAAEAVDYHGVEAYPFTPERLKELAQIERARQDAQTLESLLVSDDRDYLIDKTGSKVPVSQLVGKYVLLYFSANWCPPCRAFLPRLIEFYREIKAKDDDFEVVFISSDNEQTSFEEFFEGMPWLALPFGDLRKANLTRLFKVFGIPKLVVIGPSGKTVSTEARELIILHGAKAYPFTEERLKEIEAEVEEMAKDWPKKMTHALHEEHELVLTRRMIYTCDECEEDGRVWSFNCEECDFVLHPNCALEEKKRVQNDDDLKGRRILEWICDGNVCFRP</sequence>
<keyword evidence="3 9" id="KW-0560">Oxidoreductase</keyword>
<dbReference type="Pfam" id="PF13905">
    <property type="entry name" value="Thioredoxin_8"/>
    <property type="match status" value="3"/>
</dbReference>
<dbReference type="SUPFAM" id="SSF57889">
    <property type="entry name" value="Cysteine-rich domain"/>
    <property type="match status" value="1"/>
</dbReference>
<accession>A0A7C9E1T3</accession>
<feature type="domain" description="Thioredoxin" evidence="8">
    <location>
        <begin position="332"/>
        <end position="487"/>
    </location>
</feature>
<dbReference type="InterPro" id="IPR004146">
    <property type="entry name" value="DC1"/>
</dbReference>
<name>A0A7C9E1T3_OPUST</name>
<dbReference type="InterPro" id="IPR045870">
    <property type="entry name" value="TryX_NRX_thioredoxin_dom"/>
</dbReference>
<dbReference type="InterPro" id="IPR052259">
    <property type="entry name" value="Nucleoredoxin-like"/>
</dbReference>
<dbReference type="GO" id="GO:0004791">
    <property type="term" value="F:thioredoxin-disulfide reductase (NADPH) activity"/>
    <property type="evidence" value="ECO:0007669"/>
    <property type="project" value="InterPro"/>
</dbReference>
<dbReference type="PANTHER" id="PTHR13871:SF96">
    <property type="entry name" value="THIOREDOXIN DOMAIN-CONTAINING PROTEIN"/>
    <property type="match status" value="1"/>
</dbReference>
<evidence type="ECO:0000259" key="8">
    <source>
        <dbReference type="PROSITE" id="PS51352"/>
    </source>
</evidence>
<feature type="domain" description="Thioredoxin" evidence="8">
    <location>
        <begin position="1"/>
        <end position="167"/>
    </location>
</feature>
<dbReference type="Gene3D" id="3.40.30.10">
    <property type="entry name" value="Glutaredoxin"/>
    <property type="match status" value="3"/>
</dbReference>
<evidence type="ECO:0000313" key="9">
    <source>
        <dbReference type="EMBL" id="MBA4657861.1"/>
    </source>
</evidence>
<evidence type="ECO:0000256" key="6">
    <source>
        <dbReference type="ARBA" id="ARBA00047388"/>
    </source>
</evidence>
<keyword evidence="2" id="KW-0677">Repeat</keyword>
<evidence type="ECO:0000256" key="7">
    <source>
        <dbReference type="ARBA" id="ARBA00047804"/>
    </source>
</evidence>
<dbReference type="Pfam" id="PF03107">
    <property type="entry name" value="C1_2"/>
    <property type="match status" value="1"/>
</dbReference>
<evidence type="ECO:0000256" key="5">
    <source>
        <dbReference type="ARBA" id="ARBA00025782"/>
    </source>
</evidence>
<comment type="catalytic activity">
    <reaction evidence="7">
        <text>[protein]-dithiol + NADP(+) = [protein]-disulfide + NADPH + H(+)</text>
        <dbReference type="Rhea" id="RHEA:18753"/>
        <dbReference type="Rhea" id="RHEA-COMP:10593"/>
        <dbReference type="Rhea" id="RHEA-COMP:10594"/>
        <dbReference type="ChEBI" id="CHEBI:15378"/>
        <dbReference type="ChEBI" id="CHEBI:29950"/>
        <dbReference type="ChEBI" id="CHEBI:50058"/>
        <dbReference type="ChEBI" id="CHEBI:57783"/>
        <dbReference type="ChEBI" id="CHEBI:58349"/>
        <dbReference type="EC" id="1.8.1.8"/>
    </reaction>
</comment>
<dbReference type="EMBL" id="GISG01198229">
    <property type="protein sequence ID" value="MBA4657861.1"/>
    <property type="molecule type" value="Transcribed_RNA"/>
</dbReference>
<dbReference type="SUPFAM" id="SSF52833">
    <property type="entry name" value="Thioredoxin-like"/>
    <property type="match status" value="3"/>
</dbReference>